<evidence type="ECO:0000256" key="1">
    <source>
        <dbReference type="ARBA" id="ARBA00005417"/>
    </source>
</evidence>
<keyword evidence="3" id="KW-0547">Nucleotide-binding</keyword>
<name>A0A518BI28_9BACT</name>
<dbReference type="InterPro" id="IPR027417">
    <property type="entry name" value="P-loop_NTPase"/>
</dbReference>
<evidence type="ECO:0000313" key="7">
    <source>
        <dbReference type="Proteomes" id="UP000316921"/>
    </source>
</evidence>
<gene>
    <name evidence="6" type="primary">ybhF_1</name>
    <name evidence="6" type="ORF">Pla133_17150</name>
</gene>
<dbReference type="GO" id="GO:0016887">
    <property type="term" value="F:ATP hydrolysis activity"/>
    <property type="evidence" value="ECO:0007669"/>
    <property type="project" value="InterPro"/>
</dbReference>
<organism evidence="6 7">
    <name type="scientific">Engelhardtia mirabilis</name>
    <dbReference type="NCBI Taxonomy" id="2528011"/>
    <lineage>
        <taxon>Bacteria</taxon>
        <taxon>Pseudomonadati</taxon>
        <taxon>Planctomycetota</taxon>
        <taxon>Planctomycetia</taxon>
        <taxon>Planctomycetia incertae sedis</taxon>
        <taxon>Engelhardtia</taxon>
    </lineage>
</organism>
<reference evidence="6 7" key="1">
    <citation type="submission" date="2019-02" db="EMBL/GenBank/DDBJ databases">
        <title>Deep-cultivation of Planctomycetes and their phenomic and genomic characterization uncovers novel biology.</title>
        <authorList>
            <person name="Wiegand S."/>
            <person name="Jogler M."/>
            <person name="Boedeker C."/>
            <person name="Pinto D."/>
            <person name="Vollmers J."/>
            <person name="Rivas-Marin E."/>
            <person name="Kohn T."/>
            <person name="Peeters S.H."/>
            <person name="Heuer A."/>
            <person name="Rast P."/>
            <person name="Oberbeckmann S."/>
            <person name="Bunk B."/>
            <person name="Jeske O."/>
            <person name="Meyerdierks A."/>
            <person name="Storesund J.E."/>
            <person name="Kallscheuer N."/>
            <person name="Luecker S."/>
            <person name="Lage O.M."/>
            <person name="Pohl T."/>
            <person name="Merkel B.J."/>
            <person name="Hornburger P."/>
            <person name="Mueller R.-W."/>
            <person name="Bruemmer F."/>
            <person name="Labrenz M."/>
            <person name="Spormann A.M."/>
            <person name="Op den Camp H."/>
            <person name="Overmann J."/>
            <person name="Amann R."/>
            <person name="Jetten M.S.M."/>
            <person name="Mascher T."/>
            <person name="Medema M.H."/>
            <person name="Devos D.P."/>
            <person name="Kaster A.-K."/>
            <person name="Ovreas L."/>
            <person name="Rohde M."/>
            <person name="Galperin M.Y."/>
            <person name="Jogler C."/>
        </authorList>
    </citation>
    <scope>NUCLEOTIDE SEQUENCE [LARGE SCALE GENOMIC DNA]</scope>
    <source>
        <strain evidence="6 7">Pla133</strain>
    </source>
</reference>
<dbReference type="EMBL" id="CP036287">
    <property type="protein sequence ID" value="QDU66639.1"/>
    <property type="molecule type" value="Genomic_DNA"/>
</dbReference>
<dbReference type="PANTHER" id="PTHR43335">
    <property type="entry name" value="ABC TRANSPORTER, ATP-BINDING PROTEIN"/>
    <property type="match status" value="1"/>
</dbReference>
<dbReference type="InterPro" id="IPR003593">
    <property type="entry name" value="AAA+_ATPase"/>
</dbReference>
<dbReference type="PROSITE" id="PS50893">
    <property type="entry name" value="ABC_TRANSPORTER_2"/>
    <property type="match status" value="1"/>
</dbReference>
<dbReference type="PANTHER" id="PTHR43335:SF4">
    <property type="entry name" value="ABC TRANSPORTER, ATP-BINDING PROTEIN"/>
    <property type="match status" value="1"/>
</dbReference>
<dbReference type="CDD" id="cd03230">
    <property type="entry name" value="ABC_DR_subfamily_A"/>
    <property type="match status" value="1"/>
</dbReference>
<comment type="similarity">
    <text evidence="1">Belongs to the ABC transporter superfamily.</text>
</comment>
<dbReference type="SUPFAM" id="SSF52540">
    <property type="entry name" value="P-loop containing nucleoside triphosphate hydrolases"/>
    <property type="match status" value="1"/>
</dbReference>
<dbReference type="Gene3D" id="3.40.50.300">
    <property type="entry name" value="P-loop containing nucleotide triphosphate hydrolases"/>
    <property type="match status" value="1"/>
</dbReference>
<dbReference type="SMART" id="SM00382">
    <property type="entry name" value="AAA"/>
    <property type="match status" value="1"/>
</dbReference>
<sequence>MIEVEHVTKRYGSALAVDDVSFRLGAGEVVGFLGPNGAGKSTVLKMISTWLPPTSGSLRVAGFDVEREALEARRELGYLPEHNALYDTMRVFDFLRFMGKARGLFGPRLAERLDWVVASCSLQDVLRQRVNQCSKGYRQRIGLAASLIHDPRVLLLDEPTHGLDPLQVVAFRDFIHELAPGRAILFSSHILSEVAAICERILVINRGRLLADAKLDDLRAQAAERGIDLERLVLEIVEERSGGREAALRGGARPGGGAA</sequence>
<proteinExistence type="inferred from homology"/>
<evidence type="ECO:0000256" key="4">
    <source>
        <dbReference type="ARBA" id="ARBA00022840"/>
    </source>
</evidence>
<dbReference type="RefSeq" id="WP_145064457.1">
    <property type="nucleotide sequence ID" value="NZ_CP036287.1"/>
</dbReference>
<evidence type="ECO:0000256" key="2">
    <source>
        <dbReference type="ARBA" id="ARBA00022448"/>
    </source>
</evidence>
<dbReference type="Pfam" id="PF00005">
    <property type="entry name" value="ABC_tran"/>
    <property type="match status" value="1"/>
</dbReference>
<keyword evidence="7" id="KW-1185">Reference proteome</keyword>
<dbReference type="InterPro" id="IPR003439">
    <property type="entry name" value="ABC_transporter-like_ATP-bd"/>
</dbReference>
<dbReference type="Proteomes" id="UP000316921">
    <property type="component" value="Chromosome"/>
</dbReference>
<keyword evidence="4 6" id="KW-0067">ATP-binding</keyword>
<evidence type="ECO:0000259" key="5">
    <source>
        <dbReference type="PROSITE" id="PS50893"/>
    </source>
</evidence>
<keyword evidence="2" id="KW-0813">Transport</keyword>
<accession>A0A518BI28</accession>
<evidence type="ECO:0000256" key="3">
    <source>
        <dbReference type="ARBA" id="ARBA00022741"/>
    </source>
</evidence>
<protein>
    <submittedName>
        <fullName evidence="6">Putative ABC transporter ATP-binding protein YbhF</fullName>
    </submittedName>
</protein>
<evidence type="ECO:0000313" key="6">
    <source>
        <dbReference type="EMBL" id="QDU66639.1"/>
    </source>
</evidence>
<feature type="domain" description="ABC transporter" evidence="5">
    <location>
        <begin position="2"/>
        <end position="231"/>
    </location>
</feature>
<dbReference type="AlphaFoldDB" id="A0A518BI28"/>
<dbReference type="GO" id="GO:0005524">
    <property type="term" value="F:ATP binding"/>
    <property type="evidence" value="ECO:0007669"/>
    <property type="project" value="UniProtKB-KW"/>
</dbReference>
<dbReference type="KEGG" id="pbap:Pla133_17150"/>